<keyword evidence="1" id="KW-0812">Transmembrane</keyword>
<dbReference type="HOGENOM" id="CLU_1957921_0_0_0"/>
<organism evidence="2 3">
    <name type="scientific">Rubinisphaera brasiliensis (strain ATCC 49424 / DSM 5305 / JCM 21570 / IAM 15109 / NBRC 103401 / IFAM 1448)</name>
    <name type="common">Planctomyces brasiliensis</name>
    <dbReference type="NCBI Taxonomy" id="756272"/>
    <lineage>
        <taxon>Bacteria</taxon>
        <taxon>Pseudomonadati</taxon>
        <taxon>Planctomycetota</taxon>
        <taxon>Planctomycetia</taxon>
        <taxon>Planctomycetales</taxon>
        <taxon>Planctomycetaceae</taxon>
        <taxon>Rubinisphaera</taxon>
    </lineage>
</organism>
<keyword evidence="1" id="KW-0472">Membrane</keyword>
<keyword evidence="3" id="KW-1185">Reference proteome</keyword>
<dbReference type="STRING" id="756272.Plabr_1832"/>
<evidence type="ECO:0000256" key="1">
    <source>
        <dbReference type="SAM" id="Phobius"/>
    </source>
</evidence>
<dbReference type="EMBL" id="CP002546">
    <property type="protein sequence ID" value="ADY59442.1"/>
    <property type="molecule type" value="Genomic_DNA"/>
</dbReference>
<dbReference type="AlphaFoldDB" id="F0SGA0"/>
<reference evidence="3" key="1">
    <citation type="submission" date="2011-02" db="EMBL/GenBank/DDBJ databases">
        <title>The complete genome of Planctomyces brasiliensis DSM 5305.</title>
        <authorList>
            <person name="Lucas S."/>
            <person name="Copeland A."/>
            <person name="Lapidus A."/>
            <person name="Bruce D."/>
            <person name="Goodwin L."/>
            <person name="Pitluck S."/>
            <person name="Kyrpides N."/>
            <person name="Mavromatis K."/>
            <person name="Pagani I."/>
            <person name="Ivanova N."/>
            <person name="Ovchinnikova G."/>
            <person name="Lu M."/>
            <person name="Detter J.C."/>
            <person name="Han C."/>
            <person name="Land M."/>
            <person name="Hauser L."/>
            <person name="Markowitz V."/>
            <person name="Cheng J.-F."/>
            <person name="Hugenholtz P."/>
            <person name="Woyke T."/>
            <person name="Wu D."/>
            <person name="Tindall B."/>
            <person name="Pomrenke H.G."/>
            <person name="Brambilla E."/>
            <person name="Klenk H.-P."/>
            <person name="Eisen J.A."/>
        </authorList>
    </citation>
    <scope>NUCLEOTIDE SEQUENCE [LARGE SCALE GENOMIC DNA]</scope>
    <source>
        <strain evidence="3">ATCC 49424 / DSM 5305 / JCM 21570 / NBRC 103401 / IFAM 1448</strain>
    </source>
</reference>
<keyword evidence="1" id="KW-1133">Transmembrane helix</keyword>
<dbReference type="RefSeq" id="WP_013628169.1">
    <property type="nucleotide sequence ID" value="NC_015174.1"/>
</dbReference>
<sequence length="128" mass="14763">MSETIASEVQKSQPGILKQIRSGMRLVLITCAILFTLITIPFAFGYGFLSGTFYGFDQREELHREAVDAVNRRGQLPFRIQYEHRPTGSLIIKEDHLTEEQQDQQREAIGKAYAERVYQELTTKPDER</sequence>
<evidence type="ECO:0000313" key="3">
    <source>
        <dbReference type="Proteomes" id="UP000006860"/>
    </source>
</evidence>
<proteinExistence type="predicted"/>
<accession>F0SGA0</accession>
<feature type="transmembrane region" description="Helical" evidence="1">
    <location>
        <begin position="26"/>
        <end position="49"/>
    </location>
</feature>
<protein>
    <submittedName>
        <fullName evidence="2">Uncharacterized protein</fullName>
    </submittedName>
</protein>
<dbReference type="Proteomes" id="UP000006860">
    <property type="component" value="Chromosome"/>
</dbReference>
<dbReference type="KEGG" id="pbs:Plabr_1832"/>
<gene>
    <name evidence="2" type="ordered locus">Plabr_1832</name>
</gene>
<evidence type="ECO:0000313" key="2">
    <source>
        <dbReference type="EMBL" id="ADY59442.1"/>
    </source>
</evidence>
<name>F0SGA0_RUBBR</name>